<evidence type="ECO:0000313" key="3">
    <source>
        <dbReference type="Proteomes" id="UP000192980"/>
    </source>
</evidence>
<organism evidence="2 3">
    <name type="scientific">Sphingobacterium psychroaquaticum</name>
    <dbReference type="NCBI Taxonomy" id="561061"/>
    <lineage>
        <taxon>Bacteria</taxon>
        <taxon>Pseudomonadati</taxon>
        <taxon>Bacteroidota</taxon>
        <taxon>Sphingobacteriia</taxon>
        <taxon>Sphingobacteriales</taxon>
        <taxon>Sphingobacteriaceae</taxon>
        <taxon>Sphingobacterium</taxon>
    </lineage>
</organism>
<gene>
    <name evidence="2" type="ORF">SAMN05660862_1419</name>
</gene>
<dbReference type="RefSeq" id="WP_085472267.1">
    <property type="nucleotide sequence ID" value="NZ_FXAU01000002.1"/>
</dbReference>
<dbReference type="Gene3D" id="2.120.10.30">
    <property type="entry name" value="TolB, C-terminal domain"/>
    <property type="match status" value="1"/>
</dbReference>
<keyword evidence="3" id="KW-1185">Reference proteome</keyword>
<evidence type="ECO:0008006" key="4">
    <source>
        <dbReference type="Google" id="ProtNLM"/>
    </source>
</evidence>
<dbReference type="InterPro" id="IPR011042">
    <property type="entry name" value="6-blade_b-propeller_TolB-like"/>
</dbReference>
<dbReference type="AlphaFoldDB" id="A0A1X7J4B9"/>
<evidence type="ECO:0000313" key="2">
    <source>
        <dbReference type="EMBL" id="SMG22298.1"/>
    </source>
</evidence>
<feature type="region of interest" description="Disordered" evidence="1">
    <location>
        <begin position="334"/>
        <end position="365"/>
    </location>
</feature>
<sequence length="365" mass="40103">MRKISYIYKTFIAVALLVGVYACEREDGEPKLDTKTFSRLYVSFEEYSTSSAAKPLVNVRIIYPADSSTFNFALAHTSSAKGGGPIYFNPYLKTLFQGSANRDGILDTAVYFMNIGVNTGLLSNNGRMGNRYYDFVKGFGYESGSETFFIVNGQGENAGIYLVYRPLSKNGYARPFKKLRNSGLTMSGGVYASKNFFTVNTAAKAGGIYVFEDIINTEINLADSIGKLNPTRTIAIPDARNLRDLAYDSVKNILVVADVVDTAVAGSGRILIFEKFSEKIKESVIEPTRIITGVKTLLREPTSVAIDNRSTGQYIYVADRWTKMIMRFKISDSGDVEPDKSVSTEAQGRPVGLALDTRDASTLGQ</sequence>
<dbReference type="SUPFAM" id="SSF63829">
    <property type="entry name" value="Calcium-dependent phosphotriesterase"/>
    <property type="match status" value="1"/>
</dbReference>
<dbReference type="EMBL" id="FXAU01000002">
    <property type="protein sequence ID" value="SMG22298.1"/>
    <property type="molecule type" value="Genomic_DNA"/>
</dbReference>
<dbReference type="PROSITE" id="PS51257">
    <property type="entry name" value="PROKAR_LIPOPROTEIN"/>
    <property type="match status" value="1"/>
</dbReference>
<dbReference type="STRING" id="561061.SAMN05660862_1419"/>
<reference evidence="2 3" key="1">
    <citation type="submission" date="2017-04" db="EMBL/GenBank/DDBJ databases">
        <authorList>
            <person name="Afonso C.L."/>
            <person name="Miller P.J."/>
            <person name="Scott M.A."/>
            <person name="Spackman E."/>
            <person name="Goraichik I."/>
            <person name="Dimitrov K.M."/>
            <person name="Suarez D.L."/>
            <person name="Swayne D.E."/>
        </authorList>
    </citation>
    <scope>NUCLEOTIDE SEQUENCE [LARGE SCALE GENOMIC DNA]</scope>
    <source>
        <strain evidence="2 3">DSM 22418</strain>
    </source>
</reference>
<name>A0A1X7J4B9_9SPHI</name>
<evidence type="ECO:0000256" key="1">
    <source>
        <dbReference type="SAM" id="MobiDB-lite"/>
    </source>
</evidence>
<dbReference type="OrthoDB" id="697094at2"/>
<proteinExistence type="predicted"/>
<protein>
    <recommendedName>
        <fullName evidence="4">DUF4374 domain-containing protein</fullName>
    </recommendedName>
</protein>
<accession>A0A1X7J4B9</accession>
<dbReference type="Proteomes" id="UP000192980">
    <property type="component" value="Unassembled WGS sequence"/>
</dbReference>